<evidence type="ECO:0000256" key="1">
    <source>
        <dbReference type="ARBA" id="ARBA00022574"/>
    </source>
</evidence>
<dbReference type="GO" id="GO:0006397">
    <property type="term" value="P:mRNA processing"/>
    <property type="evidence" value="ECO:0007669"/>
    <property type="project" value="UniProtKB-KW"/>
</dbReference>
<dbReference type="GO" id="GO:0008380">
    <property type="term" value="P:RNA splicing"/>
    <property type="evidence" value="ECO:0007669"/>
    <property type="project" value="UniProtKB-KW"/>
</dbReference>
<feature type="repeat" description="WD" evidence="5">
    <location>
        <begin position="315"/>
        <end position="351"/>
    </location>
</feature>
<evidence type="ECO:0000256" key="5">
    <source>
        <dbReference type="PROSITE-ProRule" id="PRU00221"/>
    </source>
</evidence>
<comment type="caution">
    <text evidence="6">The sequence shown here is derived from an EMBL/GenBank/DDBJ whole genome shotgun (WGS) entry which is preliminary data.</text>
</comment>
<keyword evidence="4" id="KW-0508">mRNA splicing</keyword>
<feature type="repeat" description="WD" evidence="5">
    <location>
        <begin position="139"/>
        <end position="181"/>
    </location>
</feature>
<dbReference type="CDD" id="cd00200">
    <property type="entry name" value="WD40"/>
    <property type="match status" value="1"/>
</dbReference>
<dbReference type="PANTHER" id="PTHR44006:SF1">
    <property type="entry name" value="U5 SMALL NUCLEAR RIBONUCLEOPROTEIN 40 KDA PROTEIN"/>
    <property type="match status" value="1"/>
</dbReference>
<dbReference type="SMART" id="SM00320">
    <property type="entry name" value="WD40"/>
    <property type="match status" value="7"/>
</dbReference>
<feature type="repeat" description="WD" evidence="5">
    <location>
        <begin position="97"/>
        <end position="138"/>
    </location>
</feature>
<feature type="repeat" description="WD" evidence="5">
    <location>
        <begin position="54"/>
        <end position="86"/>
    </location>
</feature>
<dbReference type="PROSITE" id="PS50294">
    <property type="entry name" value="WD_REPEATS_REGION"/>
    <property type="match status" value="7"/>
</dbReference>
<dbReference type="Proteomes" id="UP000198287">
    <property type="component" value="Unassembled WGS sequence"/>
</dbReference>
<keyword evidence="2" id="KW-0507">mRNA processing</keyword>
<keyword evidence="7" id="KW-1185">Reference proteome</keyword>
<dbReference type="InterPro" id="IPR015943">
    <property type="entry name" value="WD40/YVTN_repeat-like_dom_sf"/>
</dbReference>
<dbReference type="Gene3D" id="2.130.10.10">
    <property type="entry name" value="YVTN repeat-like/Quinoprotein amine dehydrogenase"/>
    <property type="match status" value="1"/>
</dbReference>
<dbReference type="PANTHER" id="PTHR44006">
    <property type="entry name" value="U5 SMALL NUCLEAR RIBONUCLEOPROTEIN 40 KDA PROTEIN"/>
    <property type="match status" value="1"/>
</dbReference>
<dbReference type="InterPro" id="IPR020472">
    <property type="entry name" value="WD40_PAC1"/>
</dbReference>
<reference evidence="6 7" key="1">
    <citation type="submission" date="2015-12" db="EMBL/GenBank/DDBJ databases">
        <title>The genome of Folsomia candida.</title>
        <authorList>
            <person name="Faddeeva A."/>
            <person name="Derks M.F."/>
            <person name="Anvar Y."/>
            <person name="Smit S."/>
            <person name="Van Straalen N."/>
            <person name="Roelofs D."/>
        </authorList>
    </citation>
    <scope>NUCLEOTIDE SEQUENCE [LARGE SCALE GENOMIC DNA]</scope>
    <source>
        <strain evidence="6 7">VU population</strain>
        <tissue evidence="6">Whole body</tissue>
    </source>
</reference>
<dbReference type="InterPro" id="IPR052234">
    <property type="entry name" value="U5_snRNP_Component"/>
</dbReference>
<dbReference type="GO" id="GO:0003723">
    <property type="term" value="F:RNA binding"/>
    <property type="evidence" value="ECO:0007669"/>
    <property type="project" value="TreeGrafter"/>
</dbReference>
<dbReference type="STRING" id="158441.A0A226EH56"/>
<dbReference type="Pfam" id="PF00400">
    <property type="entry name" value="WD40"/>
    <property type="match status" value="7"/>
</dbReference>
<evidence type="ECO:0000256" key="4">
    <source>
        <dbReference type="ARBA" id="ARBA00023187"/>
    </source>
</evidence>
<dbReference type="InterPro" id="IPR019775">
    <property type="entry name" value="WD40_repeat_CS"/>
</dbReference>
<accession>A0A226EH56</accession>
<feature type="repeat" description="WD" evidence="5">
    <location>
        <begin position="188"/>
        <end position="222"/>
    </location>
</feature>
<proteinExistence type="predicted"/>
<gene>
    <name evidence="6" type="ORF">Fcan01_09508</name>
</gene>
<protein>
    <submittedName>
        <fullName evidence="6">Uncharacterized protein</fullName>
    </submittedName>
</protein>
<dbReference type="PROSITE" id="PS00678">
    <property type="entry name" value="WD_REPEATS_1"/>
    <property type="match status" value="3"/>
</dbReference>
<evidence type="ECO:0000313" key="6">
    <source>
        <dbReference type="EMBL" id="OXA56457.1"/>
    </source>
</evidence>
<dbReference type="InterPro" id="IPR036322">
    <property type="entry name" value="WD40_repeat_dom_sf"/>
</dbReference>
<name>A0A226EH56_FOLCA</name>
<dbReference type="PRINTS" id="PR00320">
    <property type="entry name" value="GPROTEINBRPT"/>
</dbReference>
<dbReference type="OrthoDB" id="1068471at2759"/>
<keyword evidence="1 5" id="KW-0853">WD repeat</keyword>
<dbReference type="EMBL" id="LNIX01000004">
    <property type="protein sequence ID" value="OXA56457.1"/>
    <property type="molecule type" value="Genomic_DNA"/>
</dbReference>
<dbReference type="AlphaFoldDB" id="A0A226EH56"/>
<feature type="repeat" description="WD" evidence="5">
    <location>
        <begin position="273"/>
        <end position="314"/>
    </location>
</feature>
<dbReference type="InterPro" id="IPR001680">
    <property type="entry name" value="WD40_rpt"/>
</dbReference>
<dbReference type="OMA" id="IWDIRPY"/>
<feature type="repeat" description="WD" evidence="5">
    <location>
        <begin position="223"/>
        <end position="257"/>
    </location>
</feature>
<organism evidence="6 7">
    <name type="scientific">Folsomia candida</name>
    <name type="common">Springtail</name>
    <dbReference type="NCBI Taxonomy" id="158441"/>
    <lineage>
        <taxon>Eukaryota</taxon>
        <taxon>Metazoa</taxon>
        <taxon>Ecdysozoa</taxon>
        <taxon>Arthropoda</taxon>
        <taxon>Hexapoda</taxon>
        <taxon>Collembola</taxon>
        <taxon>Entomobryomorpha</taxon>
        <taxon>Isotomoidea</taxon>
        <taxon>Isotomidae</taxon>
        <taxon>Proisotominae</taxon>
        <taxon>Folsomia</taxon>
    </lineage>
</organism>
<sequence>MEQGPQLPQGGLKRGADMELVPAKKSRTDVIEYDPNSGSKPARTSSLLSPIMLLEGHEDEILAARFSPKGDVVASAGAERGVYIWKTYGECENAIMQPNHRGTIIDLTFNYDGTSLYTASIDKTVGVWDVATGSRIKRLKGHTKFVNAVGETKKGEPFVVSGSDDCQVRVWDVRRKGSVINLNSEYQVTAVSFGENQEQIISGGIDNEIKMWDLRNASVAQSLQGHKDTITCLKLSPDGSYILSNSMDNTLRVWDVRPFAPENRCMKVFSGHSHGFEKYLLNCAWSKDGQRIASGSADRFVYVWDTHTRQIQYRLPGHEGTVTSVDLHPTEPILMSAGVDKQIYLGEIDFA</sequence>
<evidence type="ECO:0000256" key="2">
    <source>
        <dbReference type="ARBA" id="ARBA00022664"/>
    </source>
</evidence>
<dbReference type="PROSITE" id="PS50082">
    <property type="entry name" value="WD_REPEATS_2"/>
    <property type="match status" value="7"/>
</dbReference>
<evidence type="ECO:0000313" key="7">
    <source>
        <dbReference type="Proteomes" id="UP000198287"/>
    </source>
</evidence>
<keyword evidence="3" id="KW-0677">Repeat</keyword>
<dbReference type="GO" id="GO:0071013">
    <property type="term" value="C:catalytic step 2 spliceosome"/>
    <property type="evidence" value="ECO:0007669"/>
    <property type="project" value="TreeGrafter"/>
</dbReference>
<dbReference type="SUPFAM" id="SSF50978">
    <property type="entry name" value="WD40 repeat-like"/>
    <property type="match status" value="1"/>
</dbReference>
<evidence type="ECO:0000256" key="3">
    <source>
        <dbReference type="ARBA" id="ARBA00022737"/>
    </source>
</evidence>